<dbReference type="Pfam" id="PF12937">
    <property type="entry name" value="F-box-like"/>
    <property type="match status" value="1"/>
</dbReference>
<dbReference type="VEuPathDB" id="FungiDB:Bcin01g01730"/>
<keyword evidence="3" id="KW-1185">Reference proteome</keyword>
<gene>
    <name evidence="2" type="ORF">BCIN_01g01730</name>
</gene>
<dbReference type="InterPro" id="IPR036047">
    <property type="entry name" value="F-box-like_dom_sf"/>
</dbReference>
<dbReference type="Gene3D" id="1.20.1280.50">
    <property type="match status" value="1"/>
</dbReference>
<dbReference type="EMBL" id="CP009805">
    <property type="protein sequence ID" value="ATZ45380.1"/>
    <property type="molecule type" value="Genomic_DNA"/>
</dbReference>
<dbReference type="InterPro" id="IPR001810">
    <property type="entry name" value="F-box_dom"/>
</dbReference>
<dbReference type="OrthoDB" id="3800738at2759"/>
<feature type="domain" description="F-box" evidence="1">
    <location>
        <begin position="11"/>
        <end position="50"/>
    </location>
</feature>
<reference evidence="2 3" key="3">
    <citation type="journal article" date="2017" name="Mol. Plant Pathol.">
        <title>A gapless genome sequence of the fungus Botrytis cinerea.</title>
        <authorList>
            <person name="Van Kan J.A."/>
            <person name="Stassen J.H."/>
            <person name="Mosbach A."/>
            <person name="Van Der Lee T.A."/>
            <person name="Faino L."/>
            <person name="Farmer A.D."/>
            <person name="Papasotiriou D.G."/>
            <person name="Zhou S."/>
            <person name="Seidl M.F."/>
            <person name="Cottam E."/>
            <person name="Edel D."/>
            <person name="Hahn M."/>
            <person name="Schwartz D.C."/>
            <person name="Dietrich R.A."/>
            <person name="Widdison S."/>
            <person name="Scalliet G."/>
        </authorList>
    </citation>
    <scope>NUCLEOTIDE SEQUENCE [LARGE SCALE GENOMIC DNA]</scope>
    <source>
        <strain evidence="2 3">B05.10</strain>
    </source>
</reference>
<dbReference type="Proteomes" id="UP000001798">
    <property type="component" value="Chromosome 1"/>
</dbReference>
<dbReference type="RefSeq" id="XP_001555646.1">
    <property type="nucleotide sequence ID" value="XM_001555596.2"/>
</dbReference>
<sequence length="260" mass="30678">MSTQSLNPLYVPEILTKILSHLDAKTLLFSQRVSKQWAELIQTSPHLQECLFFKSSAPNAEFTLNPLLVEKFPAWFNTMEEEPWIQVGHEVFDKLEWGSSPRVTMAYKRSDASWRKMLLCQPPLEEMLINYTRCDNQWLCFWDVKVEKKEGIRMGLAYDYMYQAMYKCIFVAVDGPLYNHEFMFDWREESTAGERSKERRRRIKVLVEQGCSCCADDCEECRDVHGHHRIFKSEGFEKEAANEDAYLKMMQDEGFETCER</sequence>
<proteinExistence type="predicted"/>
<dbReference type="GeneID" id="5436214"/>
<protein>
    <recommendedName>
        <fullName evidence="1">F-box domain-containing protein</fullName>
    </recommendedName>
</protein>
<dbReference type="SMART" id="SM00256">
    <property type="entry name" value="FBOX"/>
    <property type="match status" value="1"/>
</dbReference>
<dbReference type="AlphaFoldDB" id="A0A384J4D6"/>
<reference evidence="2 3" key="1">
    <citation type="journal article" date="2011" name="PLoS Genet.">
        <title>Genomic analysis of the necrotrophic fungal pathogens Sclerotinia sclerotiorum and Botrytis cinerea.</title>
        <authorList>
            <person name="Amselem J."/>
            <person name="Cuomo C.A."/>
            <person name="van Kan J.A."/>
            <person name="Viaud M."/>
            <person name="Benito E.P."/>
            <person name="Couloux A."/>
            <person name="Coutinho P.M."/>
            <person name="de Vries R.P."/>
            <person name="Dyer P.S."/>
            <person name="Fillinger S."/>
            <person name="Fournier E."/>
            <person name="Gout L."/>
            <person name="Hahn M."/>
            <person name="Kohn L."/>
            <person name="Lapalu N."/>
            <person name="Plummer K.M."/>
            <person name="Pradier J.M."/>
            <person name="Quevillon E."/>
            <person name="Sharon A."/>
            <person name="Simon A."/>
            <person name="ten Have A."/>
            <person name="Tudzynski B."/>
            <person name="Tudzynski P."/>
            <person name="Wincker P."/>
            <person name="Andrew M."/>
            <person name="Anthouard V."/>
            <person name="Beever R.E."/>
            <person name="Beffa R."/>
            <person name="Benoit I."/>
            <person name="Bouzid O."/>
            <person name="Brault B."/>
            <person name="Chen Z."/>
            <person name="Choquer M."/>
            <person name="Collemare J."/>
            <person name="Cotton P."/>
            <person name="Danchin E.G."/>
            <person name="Da Silva C."/>
            <person name="Gautier A."/>
            <person name="Giraud C."/>
            <person name="Giraud T."/>
            <person name="Gonzalez C."/>
            <person name="Grossetete S."/>
            <person name="Guldener U."/>
            <person name="Henrissat B."/>
            <person name="Howlett B.J."/>
            <person name="Kodira C."/>
            <person name="Kretschmer M."/>
            <person name="Lappartient A."/>
            <person name="Leroch M."/>
            <person name="Levis C."/>
            <person name="Mauceli E."/>
            <person name="Neuveglise C."/>
            <person name="Oeser B."/>
            <person name="Pearson M."/>
            <person name="Poulain J."/>
            <person name="Poussereau N."/>
            <person name="Quesneville H."/>
            <person name="Rascle C."/>
            <person name="Schumacher J."/>
            <person name="Segurens B."/>
            <person name="Sexton A."/>
            <person name="Silva E."/>
            <person name="Sirven C."/>
            <person name="Soanes D.M."/>
            <person name="Talbot N.J."/>
            <person name="Templeton M."/>
            <person name="Yandava C."/>
            <person name="Yarden O."/>
            <person name="Zeng Q."/>
            <person name="Rollins J.A."/>
            <person name="Lebrun M.H."/>
            <person name="Dickman M."/>
        </authorList>
    </citation>
    <scope>NUCLEOTIDE SEQUENCE [LARGE SCALE GENOMIC DNA]</scope>
    <source>
        <strain evidence="2 3">B05.10</strain>
    </source>
</reference>
<name>A0A384J4D6_BOTFB</name>
<reference evidence="2 3" key="2">
    <citation type="journal article" date="2012" name="Eukaryot. Cell">
        <title>Genome update of Botrytis cinerea strains B05.10 and T4.</title>
        <authorList>
            <person name="Staats M."/>
            <person name="van Kan J.A."/>
        </authorList>
    </citation>
    <scope>NUCLEOTIDE SEQUENCE [LARGE SCALE GENOMIC DNA]</scope>
    <source>
        <strain evidence="2 3">B05.10</strain>
    </source>
</reference>
<dbReference type="KEGG" id="bfu:BCIN_01g01730"/>
<evidence type="ECO:0000313" key="3">
    <source>
        <dbReference type="Proteomes" id="UP000001798"/>
    </source>
</evidence>
<dbReference type="SUPFAM" id="SSF81383">
    <property type="entry name" value="F-box domain"/>
    <property type="match status" value="1"/>
</dbReference>
<organism evidence="2 3">
    <name type="scientific">Botryotinia fuckeliana (strain B05.10)</name>
    <name type="common">Noble rot fungus</name>
    <name type="synonym">Botrytis cinerea</name>
    <dbReference type="NCBI Taxonomy" id="332648"/>
    <lineage>
        <taxon>Eukaryota</taxon>
        <taxon>Fungi</taxon>
        <taxon>Dikarya</taxon>
        <taxon>Ascomycota</taxon>
        <taxon>Pezizomycotina</taxon>
        <taxon>Leotiomycetes</taxon>
        <taxon>Helotiales</taxon>
        <taxon>Sclerotiniaceae</taxon>
        <taxon>Botrytis</taxon>
    </lineage>
</organism>
<evidence type="ECO:0000313" key="2">
    <source>
        <dbReference type="EMBL" id="ATZ45380.1"/>
    </source>
</evidence>
<evidence type="ECO:0000259" key="1">
    <source>
        <dbReference type="SMART" id="SM00256"/>
    </source>
</evidence>
<accession>A0A384J4D6</accession>